<dbReference type="Proteomes" id="UP001605036">
    <property type="component" value="Unassembled WGS sequence"/>
</dbReference>
<name>A0ABD1ZFS2_9MARC</name>
<organism evidence="2 3">
    <name type="scientific">Riccia fluitans</name>
    <dbReference type="NCBI Taxonomy" id="41844"/>
    <lineage>
        <taxon>Eukaryota</taxon>
        <taxon>Viridiplantae</taxon>
        <taxon>Streptophyta</taxon>
        <taxon>Embryophyta</taxon>
        <taxon>Marchantiophyta</taxon>
        <taxon>Marchantiopsida</taxon>
        <taxon>Marchantiidae</taxon>
        <taxon>Marchantiales</taxon>
        <taxon>Ricciaceae</taxon>
        <taxon>Riccia</taxon>
    </lineage>
</organism>
<dbReference type="AlphaFoldDB" id="A0ABD1ZFS2"/>
<protein>
    <submittedName>
        <fullName evidence="2">Uncharacterized protein</fullName>
    </submittedName>
</protein>
<dbReference type="EMBL" id="JBHFFA010000001">
    <property type="protein sequence ID" value="KAL2650185.1"/>
    <property type="molecule type" value="Genomic_DNA"/>
</dbReference>
<keyword evidence="3" id="KW-1185">Reference proteome</keyword>
<comment type="caution">
    <text evidence="2">The sequence shown here is derived from an EMBL/GenBank/DDBJ whole genome shotgun (WGS) entry which is preliminary data.</text>
</comment>
<evidence type="ECO:0000313" key="2">
    <source>
        <dbReference type="EMBL" id="KAL2650185.1"/>
    </source>
</evidence>
<keyword evidence="1" id="KW-0472">Membrane</keyword>
<accession>A0ABD1ZFS2</accession>
<keyword evidence="1" id="KW-1133">Transmembrane helix</keyword>
<gene>
    <name evidence="2" type="ORF">R1flu_018313</name>
</gene>
<feature type="transmembrane region" description="Helical" evidence="1">
    <location>
        <begin position="26"/>
        <end position="45"/>
    </location>
</feature>
<reference evidence="2 3" key="1">
    <citation type="submission" date="2024-09" db="EMBL/GenBank/DDBJ databases">
        <title>Chromosome-scale assembly of Riccia fluitans.</title>
        <authorList>
            <person name="Paukszto L."/>
            <person name="Sawicki J."/>
            <person name="Karawczyk K."/>
            <person name="Piernik-Szablinska J."/>
            <person name="Szczecinska M."/>
            <person name="Mazdziarz M."/>
        </authorList>
    </citation>
    <scope>NUCLEOTIDE SEQUENCE [LARGE SCALE GENOMIC DNA]</scope>
    <source>
        <strain evidence="2">Rf_01</strain>
        <tissue evidence="2">Aerial parts of the thallus</tissue>
    </source>
</reference>
<keyword evidence="1" id="KW-0812">Transmembrane</keyword>
<proteinExistence type="predicted"/>
<evidence type="ECO:0000256" key="1">
    <source>
        <dbReference type="SAM" id="Phobius"/>
    </source>
</evidence>
<evidence type="ECO:0000313" key="3">
    <source>
        <dbReference type="Proteomes" id="UP001605036"/>
    </source>
</evidence>
<sequence>MGSFQRVADWLTLMHHEEEWGSTGEIIFWIFVILAYIALVAFAAWRLAVRHTEATGSSLLVKMKVDEALPTLSSGGQVELSSTLSKRKRGTLKSLFG</sequence>